<dbReference type="InterPro" id="IPR035992">
    <property type="entry name" value="Ricin_B-like_lectins"/>
</dbReference>
<dbReference type="SUPFAM" id="SSF50370">
    <property type="entry name" value="Ricin B-like lectins"/>
    <property type="match status" value="1"/>
</dbReference>
<name>A0A0F0GW94_LENAE</name>
<evidence type="ECO:0000259" key="1">
    <source>
        <dbReference type="SMART" id="SM00458"/>
    </source>
</evidence>
<accession>A0A0F0GW94</accession>
<dbReference type="Proteomes" id="UP000033393">
    <property type="component" value="Unassembled WGS sequence"/>
</dbReference>
<reference evidence="2 3" key="1">
    <citation type="submission" date="2015-02" db="EMBL/GenBank/DDBJ databases">
        <authorList>
            <person name="Ju K.-S."/>
            <person name="Doroghazi J.R."/>
            <person name="Metcalf W."/>
        </authorList>
    </citation>
    <scope>NUCLEOTIDE SEQUENCE [LARGE SCALE GENOMIC DNA]</scope>
    <source>
        <strain evidence="2 3">NRRL B-16140</strain>
    </source>
</reference>
<protein>
    <recommendedName>
        <fullName evidence="1">Ricin B lectin domain-containing protein</fullName>
    </recommendedName>
</protein>
<dbReference type="InterPro" id="IPR000772">
    <property type="entry name" value="Ricin_B_lectin"/>
</dbReference>
<gene>
    <name evidence="2" type="ORF">UK23_19475</name>
</gene>
<organism evidence="2 3">
    <name type="scientific">Lentzea aerocolonigenes</name>
    <name type="common">Lechevalieria aerocolonigenes</name>
    <name type="synonym">Saccharothrix aerocolonigenes</name>
    <dbReference type="NCBI Taxonomy" id="68170"/>
    <lineage>
        <taxon>Bacteria</taxon>
        <taxon>Bacillati</taxon>
        <taxon>Actinomycetota</taxon>
        <taxon>Actinomycetes</taxon>
        <taxon>Pseudonocardiales</taxon>
        <taxon>Pseudonocardiaceae</taxon>
        <taxon>Lentzea</taxon>
    </lineage>
</organism>
<evidence type="ECO:0000313" key="2">
    <source>
        <dbReference type="EMBL" id="KJK47734.1"/>
    </source>
</evidence>
<feature type="domain" description="Ricin B lectin" evidence="1">
    <location>
        <begin position="30"/>
        <end position="164"/>
    </location>
</feature>
<dbReference type="PROSITE" id="PS50231">
    <property type="entry name" value="RICIN_B_LECTIN"/>
    <property type="match status" value="1"/>
</dbReference>
<dbReference type="Pfam" id="PF00652">
    <property type="entry name" value="Ricin_B_lectin"/>
    <property type="match status" value="1"/>
</dbReference>
<sequence>MATLGAAMSVAATATGSVEAAEPVHTMNLGPEIILANSEPGGCLDLPSKQFGTRPVVAVCDQPGNNSQKWMRTGEGGEPYFNIYSWIGAGCMDVGPAPAHNVVMSPCNTTTSTSQRWSIQNRLEIGAQLRNNATGTCLDYGARGNPVVLTPCSVASHSQRWDSFLY</sequence>
<proteinExistence type="predicted"/>
<dbReference type="EMBL" id="JYJG01000127">
    <property type="protein sequence ID" value="KJK47734.1"/>
    <property type="molecule type" value="Genomic_DNA"/>
</dbReference>
<evidence type="ECO:0000313" key="3">
    <source>
        <dbReference type="Proteomes" id="UP000033393"/>
    </source>
</evidence>
<dbReference type="AlphaFoldDB" id="A0A0F0GW94"/>
<dbReference type="CDD" id="cd00161">
    <property type="entry name" value="beta-trefoil_Ricin-like"/>
    <property type="match status" value="1"/>
</dbReference>
<keyword evidence="3" id="KW-1185">Reference proteome</keyword>
<dbReference type="PATRIC" id="fig|68170.10.peg.4795"/>
<dbReference type="SMART" id="SM00458">
    <property type="entry name" value="RICIN"/>
    <property type="match status" value="1"/>
</dbReference>
<dbReference type="Gene3D" id="2.80.10.50">
    <property type="match status" value="2"/>
</dbReference>
<comment type="caution">
    <text evidence="2">The sequence shown here is derived from an EMBL/GenBank/DDBJ whole genome shotgun (WGS) entry which is preliminary data.</text>
</comment>